<organism evidence="8 9">
    <name type="scientific">Tistrella arctica</name>
    <dbReference type="NCBI Taxonomy" id="3133430"/>
    <lineage>
        <taxon>Bacteria</taxon>
        <taxon>Pseudomonadati</taxon>
        <taxon>Pseudomonadota</taxon>
        <taxon>Alphaproteobacteria</taxon>
        <taxon>Geminicoccales</taxon>
        <taxon>Geminicoccaceae</taxon>
        <taxon>Tistrella</taxon>
    </lineage>
</organism>
<evidence type="ECO:0000313" key="9">
    <source>
        <dbReference type="Proteomes" id="UP001413721"/>
    </source>
</evidence>
<accession>A0ABU9YT11</accession>
<protein>
    <submittedName>
        <fullName evidence="8">FAD-binding domain-containing protein</fullName>
    </submittedName>
</protein>
<dbReference type="RefSeq" id="WP_345938646.1">
    <property type="nucleotide sequence ID" value="NZ_JBBKTW010000013.1"/>
</dbReference>
<dbReference type="Gene3D" id="3.40.50.620">
    <property type="entry name" value="HUPs"/>
    <property type="match status" value="1"/>
</dbReference>
<evidence type="ECO:0000256" key="3">
    <source>
        <dbReference type="ARBA" id="ARBA00022630"/>
    </source>
</evidence>
<proteinExistence type="predicted"/>
<keyword evidence="4" id="KW-0274">FAD</keyword>
<dbReference type="InterPro" id="IPR006050">
    <property type="entry name" value="DNA_photolyase_N"/>
</dbReference>
<comment type="caution">
    <text evidence="8">The sequence shown here is derived from an EMBL/GenBank/DDBJ whole genome shotgun (WGS) entry which is preliminary data.</text>
</comment>
<dbReference type="PANTHER" id="PTHR11455">
    <property type="entry name" value="CRYPTOCHROME"/>
    <property type="match status" value="1"/>
</dbReference>
<dbReference type="InterPro" id="IPR036134">
    <property type="entry name" value="Crypto/Photolyase_FAD-like_sf"/>
</dbReference>
<dbReference type="Proteomes" id="UP001413721">
    <property type="component" value="Unassembled WGS sequence"/>
</dbReference>
<dbReference type="Gene3D" id="1.25.40.80">
    <property type="match status" value="1"/>
</dbReference>
<keyword evidence="5" id="KW-0157">Chromophore</keyword>
<evidence type="ECO:0000256" key="4">
    <source>
        <dbReference type="ARBA" id="ARBA00022827"/>
    </source>
</evidence>
<comment type="cofactor">
    <cofactor evidence="1">
        <name>(6R)-5,10-methylene-5,6,7,8-tetrahydrofolate</name>
        <dbReference type="ChEBI" id="CHEBI:15636"/>
    </cofactor>
</comment>
<dbReference type="InterPro" id="IPR018394">
    <property type="entry name" value="DNA_photolyase_1_CS_C"/>
</dbReference>
<feature type="region of interest" description="Disordered" evidence="6">
    <location>
        <begin position="488"/>
        <end position="552"/>
    </location>
</feature>
<dbReference type="PROSITE" id="PS51645">
    <property type="entry name" value="PHR_CRY_ALPHA_BETA"/>
    <property type="match status" value="1"/>
</dbReference>
<feature type="domain" description="Photolyase/cryptochrome alpha/beta" evidence="7">
    <location>
        <begin position="5"/>
        <end position="139"/>
    </location>
</feature>
<dbReference type="PROSITE" id="PS00394">
    <property type="entry name" value="DNA_PHOTOLYASES_1_1"/>
    <property type="match status" value="1"/>
</dbReference>
<dbReference type="Pfam" id="PF00875">
    <property type="entry name" value="DNA_photolyase"/>
    <property type="match status" value="1"/>
</dbReference>
<dbReference type="EMBL" id="JBBKTW010000013">
    <property type="protein sequence ID" value="MEN2991776.1"/>
    <property type="molecule type" value="Genomic_DNA"/>
</dbReference>
<dbReference type="Gene3D" id="1.10.579.10">
    <property type="entry name" value="DNA Cyclobutane Dipyrimidine Photolyase, subunit A, domain 3"/>
    <property type="match status" value="1"/>
</dbReference>
<dbReference type="SUPFAM" id="SSF52425">
    <property type="entry name" value="Cryptochrome/photolyase, N-terminal domain"/>
    <property type="match status" value="1"/>
</dbReference>
<keyword evidence="3" id="KW-0285">Flavoprotein</keyword>
<dbReference type="Pfam" id="PF03441">
    <property type="entry name" value="FAD_binding_7"/>
    <property type="match status" value="1"/>
</dbReference>
<dbReference type="InterPro" id="IPR036155">
    <property type="entry name" value="Crypto/Photolyase_N_sf"/>
</dbReference>
<dbReference type="InterPro" id="IPR005101">
    <property type="entry name" value="Cryptochr/Photolyase_FAD-bd"/>
</dbReference>
<evidence type="ECO:0000313" key="8">
    <source>
        <dbReference type="EMBL" id="MEN2991776.1"/>
    </source>
</evidence>
<evidence type="ECO:0000256" key="5">
    <source>
        <dbReference type="ARBA" id="ARBA00022991"/>
    </source>
</evidence>
<gene>
    <name evidence="8" type="ORF">WG926_25925</name>
</gene>
<feature type="compositionally biased region" description="Low complexity" evidence="6">
    <location>
        <begin position="523"/>
        <end position="536"/>
    </location>
</feature>
<evidence type="ECO:0000256" key="2">
    <source>
        <dbReference type="ARBA" id="ARBA00001974"/>
    </source>
</evidence>
<evidence type="ECO:0000256" key="1">
    <source>
        <dbReference type="ARBA" id="ARBA00001932"/>
    </source>
</evidence>
<keyword evidence="9" id="KW-1185">Reference proteome</keyword>
<evidence type="ECO:0000256" key="6">
    <source>
        <dbReference type="SAM" id="MobiDB-lite"/>
    </source>
</evidence>
<name>A0ABU9YT11_9PROT</name>
<sequence length="552" mass="60051">MTTSGLHIVWFKRDLRSADHAPLLAAVAAAREAGRGVLPLYILEPDLWRRCDMSGRQWGFVRESLADLRRDLAARGQPLVLRAGPVVNVLAAIHRAQGIAGLWSHRETGTAWSWGRDAAVAAWARDRGIPWIETGHDGVLRGAADGAGWVARWSRNMASAPAPSPAAIPPATGIEPGPIPETLDRLIGRVPDICPGRQSGGRRAGEAAMQRFFDRRLLRYRRGMASPVTAGDACSRLSPHLAWGTLSTREVMAAAVRRRDELRDLPPAITGDRLKAIDAFIDRLRWRGRMIQGLEARPDSPHVTLDPAFEALRGAEAGLRGADTAGYLDAWSRGETGWPMVDACMRALARDGWLSFRMRAMLMAVASYHLWLDFRPTGTVLARCFVDYEPGIHWAQAQMQAGTTGSHAFRMVNPVRQSEVQDPDGGFIRAMLPALARLPAPFIHAPWTAPPSVLAEAGITLGRDYPAPIADPLAAARAARDRLSRALHGAGGTTDTSITENPDLIPATAPGTRKPRPQPEPNPTKLSPAKASPAKPATRRRKTDPRQLGFDF</sequence>
<comment type="cofactor">
    <cofactor evidence="2">
        <name>FAD</name>
        <dbReference type="ChEBI" id="CHEBI:57692"/>
    </cofactor>
</comment>
<evidence type="ECO:0000259" key="7">
    <source>
        <dbReference type="PROSITE" id="PS51645"/>
    </source>
</evidence>
<dbReference type="PANTHER" id="PTHR11455:SF9">
    <property type="entry name" value="CRYPTOCHROME CIRCADIAN CLOCK 5 ISOFORM X1"/>
    <property type="match status" value="1"/>
</dbReference>
<reference evidence="8 9" key="1">
    <citation type="submission" date="2024-03" db="EMBL/GenBank/DDBJ databases">
        <title>High-quality draft genome sequencing of Tistrella sp. BH-R2-4.</title>
        <authorList>
            <person name="Dong C."/>
        </authorList>
    </citation>
    <scope>NUCLEOTIDE SEQUENCE [LARGE SCALE GENOMIC DNA]</scope>
    <source>
        <strain evidence="8 9">BH-R2-4</strain>
    </source>
</reference>
<dbReference type="SUPFAM" id="SSF48173">
    <property type="entry name" value="Cryptochrome/photolyase FAD-binding domain"/>
    <property type="match status" value="1"/>
</dbReference>
<dbReference type="InterPro" id="IPR014729">
    <property type="entry name" value="Rossmann-like_a/b/a_fold"/>
</dbReference>
<dbReference type="InterPro" id="IPR002081">
    <property type="entry name" value="Cryptochrome/DNA_photolyase_1"/>
</dbReference>